<feature type="coiled-coil region" evidence="1">
    <location>
        <begin position="104"/>
        <end position="131"/>
    </location>
</feature>
<gene>
    <name evidence="4" type="ORF">DLM86_22280</name>
</gene>
<evidence type="ECO:0000256" key="1">
    <source>
        <dbReference type="SAM" id="Coils"/>
    </source>
</evidence>
<comment type="caution">
    <text evidence="4">The sequence shown here is derived from an EMBL/GenBank/DDBJ whole genome shotgun (WGS) entry which is preliminary data.</text>
</comment>
<name>A0A2V5K3J2_9BACL</name>
<evidence type="ECO:0000313" key="5">
    <source>
        <dbReference type="Proteomes" id="UP000247476"/>
    </source>
</evidence>
<sequence length="217" mass="24197">MTIRPDTESKEPQGSFFVWTENRPAPRILYHHAIGGNVYMKWLDMIREGASRAADKAQRTVEMTKTAALIAGKRKQIRNLHTRIGVAVYGAYRGGDFTSSGPDVVRLSAQIEALEREIGSLELELARLNREKACACGKLVPYGARFCPECGKRFETAPETIDAAVEVEATLRCVRCDAELDAGDRFCLRCGSDQSEAPQGRPEETAYRHPRHGEDER</sequence>
<dbReference type="Proteomes" id="UP000247476">
    <property type="component" value="Unassembled WGS sequence"/>
</dbReference>
<keyword evidence="1" id="KW-0175">Coiled coil</keyword>
<feature type="region of interest" description="Disordered" evidence="2">
    <location>
        <begin position="192"/>
        <end position="217"/>
    </location>
</feature>
<evidence type="ECO:0000259" key="3">
    <source>
        <dbReference type="Pfam" id="PF12773"/>
    </source>
</evidence>
<dbReference type="EMBL" id="QJVJ01000010">
    <property type="protein sequence ID" value="PYI52203.1"/>
    <property type="molecule type" value="Genomic_DNA"/>
</dbReference>
<dbReference type="Pfam" id="PF12773">
    <property type="entry name" value="DZR"/>
    <property type="match status" value="1"/>
</dbReference>
<evidence type="ECO:0000256" key="2">
    <source>
        <dbReference type="SAM" id="MobiDB-lite"/>
    </source>
</evidence>
<feature type="domain" description="DZANK-type" evidence="3">
    <location>
        <begin position="135"/>
        <end position="191"/>
    </location>
</feature>
<proteinExistence type="predicted"/>
<reference evidence="4 5" key="1">
    <citation type="submission" date="2018-05" db="EMBL/GenBank/DDBJ databases">
        <title>Paenibacillus flagellatus sp. nov., isolated from selenium mineral soil.</title>
        <authorList>
            <person name="Dai X."/>
        </authorList>
    </citation>
    <scope>NUCLEOTIDE SEQUENCE [LARGE SCALE GENOMIC DNA]</scope>
    <source>
        <strain evidence="4 5">DXL2</strain>
    </source>
</reference>
<protein>
    <recommendedName>
        <fullName evidence="3">DZANK-type domain-containing protein</fullName>
    </recommendedName>
</protein>
<dbReference type="AlphaFoldDB" id="A0A2V5K3J2"/>
<evidence type="ECO:0000313" key="4">
    <source>
        <dbReference type="EMBL" id="PYI52203.1"/>
    </source>
</evidence>
<dbReference type="InterPro" id="IPR025874">
    <property type="entry name" value="DZR"/>
</dbReference>
<accession>A0A2V5K3J2</accession>
<organism evidence="4 5">
    <name type="scientific">Paenibacillus flagellatus</name>
    <dbReference type="NCBI Taxonomy" id="2211139"/>
    <lineage>
        <taxon>Bacteria</taxon>
        <taxon>Bacillati</taxon>
        <taxon>Bacillota</taxon>
        <taxon>Bacilli</taxon>
        <taxon>Bacillales</taxon>
        <taxon>Paenibacillaceae</taxon>
        <taxon>Paenibacillus</taxon>
    </lineage>
</organism>
<feature type="compositionally biased region" description="Basic and acidic residues" evidence="2">
    <location>
        <begin position="201"/>
        <end position="217"/>
    </location>
</feature>
<keyword evidence="5" id="KW-1185">Reference proteome</keyword>